<dbReference type="PANTHER" id="PTHR42920:SF5">
    <property type="entry name" value="EAMA DOMAIN-CONTAINING PROTEIN"/>
    <property type="match status" value="1"/>
</dbReference>
<feature type="transmembrane region" description="Helical" evidence="6">
    <location>
        <begin position="58"/>
        <end position="80"/>
    </location>
</feature>
<feature type="domain" description="EamA" evidence="7">
    <location>
        <begin position="2"/>
        <end position="137"/>
    </location>
</feature>
<feature type="transmembrane region" description="Helical" evidence="6">
    <location>
        <begin position="181"/>
        <end position="199"/>
    </location>
</feature>
<evidence type="ECO:0000256" key="6">
    <source>
        <dbReference type="SAM" id="Phobius"/>
    </source>
</evidence>
<evidence type="ECO:0000256" key="4">
    <source>
        <dbReference type="ARBA" id="ARBA00022989"/>
    </source>
</evidence>
<evidence type="ECO:0000313" key="9">
    <source>
        <dbReference type="Proteomes" id="UP000178127"/>
    </source>
</evidence>
<dbReference type="Pfam" id="PF00892">
    <property type="entry name" value="EamA"/>
    <property type="match status" value="2"/>
</dbReference>
<feature type="transmembrane region" description="Helical" evidence="6">
    <location>
        <begin position="35"/>
        <end position="52"/>
    </location>
</feature>
<feature type="transmembrane region" description="Helical" evidence="6">
    <location>
        <begin position="121"/>
        <end position="140"/>
    </location>
</feature>
<dbReference type="SUPFAM" id="SSF103481">
    <property type="entry name" value="Multidrug resistance efflux transporter EmrE"/>
    <property type="match status" value="2"/>
</dbReference>
<feature type="transmembrane region" description="Helical" evidence="6">
    <location>
        <begin position="241"/>
        <end position="260"/>
    </location>
</feature>
<keyword evidence="2" id="KW-1003">Cell membrane</keyword>
<feature type="transmembrane region" description="Helical" evidence="6">
    <location>
        <begin position="6"/>
        <end position="23"/>
    </location>
</feature>
<keyword evidence="5 6" id="KW-0472">Membrane</keyword>
<feature type="transmembrane region" description="Helical" evidence="6">
    <location>
        <begin position="92"/>
        <end position="115"/>
    </location>
</feature>
<dbReference type="Proteomes" id="UP000178127">
    <property type="component" value="Unassembled WGS sequence"/>
</dbReference>
<feature type="transmembrane region" description="Helical" evidence="6">
    <location>
        <begin position="152"/>
        <end position="169"/>
    </location>
</feature>
<dbReference type="PANTHER" id="PTHR42920">
    <property type="entry name" value="OS03G0707200 PROTEIN-RELATED"/>
    <property type="match status" value="1"/>
</dbReference>
<comment type="subcellular location">
    <subcellularLocation>
        <location evidence="1">Cell membrane</location>
        <topology evidence="1">Multi-pass membrane protein</topology>
    </subcellularLocation>
</comment>
<reference evidence="8 9" key="1">
    <citation type="journal article" date="2016" name="Nat. Commun.">
        <title>Thousands of microbial genomes shed light on interconnected biogeochemical processes in an aquifer system.</title>
        <authorList>
            <person name="Anantharaman K."/>
            <person name="Brown C.T."/>
            <person name="Hug L.A."/>
            <person name="Sharon I."/>
            <person name="Castelle C.J."/>
            <person name="Probst A.J."/>
            <person name="Thomas B.C."/>
            <person name="Singh A."/>
            <person name="Wilkins M.J."/>
            <person name="Karaoz U."/>
            <person name="Brodie E.L."/>
            <person name="Williams K.H."/>
            <person name="Hubbard S.S."/>
            <person name="Banfield J.F."/>
        </authorList>
    </citation>
    <scope>NUCLEOTIDE SEQUENCE [LARGE SCALE GENOMIC DNA]</scope>
</reference>
<feature type="transmembrane region" description="Helical" evidence="6">
    <location>
        <begin position="211"/>
        <end position="229"/>
    </location>
</feature>
<proteinExistence type="predicted"/>
<evidence type="ECO:0000256" key="1">
    <source>
        <dbReference type="ARBA" id="ARBA00004651"/>
    </source>
</evidence>
<dbReference type="InterPro" id="IPR000620">
    <property type="entry name" value="EamA_dom"/>
</dbReference>
<name>A0A1F4V7X5_UNCKA</name>
<evidence type="ECO:0000259" key="7">
    <source>
        <dbReference type="Pfam" id="PF00892"/>
    </source>
</evidence>
<accession>A0A1F4V7X5</accession>
<protein>
    <recommendedName>
        <fullName evidence="7">EamA domain-containing protein</fullName>
    </recommendedName>
</protein>
<keyword evidence="3 6" id="KW-0812">Transmembrane</keyword>
<evidence type="ECO:0000313" key="8">
    <source>
        <dbReference type="EMBL" id="OGC53321.1"/>
    </source>
</evidence>
<feature type="domain" description="EamA" evidence="7">
    <location>
        <begin position="155"/>
        <end position="284"/>
    </location>
</feature>
<sequence>MWLTYTLISLGFFTGLFVFSKILTTNSKDQRAFSVLYSLFASLWALVFFLIETDLNSIVFPSGIIPYLVLTIACVFYGVFERYRFKVMKNIDISLFSIILTLAPVTAFIGSSILYKEPLTSIKIIGGALIIFSNILVAFQPNKQRNKSDKKFVGLATIISIFLGIAWMLDKSGAGYFGTPVYSILVWFLPISIIFLPYIKISNISFELKTASWKIIALAFLNSAGYYLQLKALTLGEATRVIPIVQASLIFTVLLGIFFLKEKENKIQKIIAGIACFLGVVLLSR</sequence>
<dbReference type="GO" id="GO:0005886">
    <property type="term" value="C:plasma membrane"/>
    <property type="evidence" value="ECO:0007669"/>
    <property type="project" value="UniProtKB-SubCell"/>
</dbReference>
<gene>
    <name evidence="8" type="ORF">A3D91_02840</name>
</gene>
<dbReference type="InterPro" id="IPR037185">
    <property type="entry name" value="EmrE-like"/>
</dbReference>
<organism evidence="8 9">
    <name type="scientific">candidate division WWE3 bacterium RIFCSPHIGHO2_02_FULL_38_14</name>
    <dbReference type="NCBI Taxonomy" id="1802620"/>
    <lineage>
        <taxon>Bacteria</taxon>
        <taxon>Katanobacteria</taxon>
    </lineage>
</organism>
<comment type="caution">
    <text evidence="8">The sequence shown here is derived from an EMBL/GenBank/DDBJ whole genome shotgun (WGS) entry which is preliminary data.</text>
</comment>
<dbReference type="STRING" id="1802620.A3D91_02840"/>
<dbReference type="EMBL" id="MEVD01000015">
    <property type="protein sequence ID" value="OGC53321.1"/>
    <property type="molecule type" value="Genomic_DNA"/>
</dbReference>
<dbReference type="AlphaFoldDB" id="A0A1F4V7X5"/>
<keyword evidence="4 6" id="KW-1133">Transmembrane helix</keyword>
<evidence type="ECO:0000256" key="5">
    <source>
        <dbReference type="ARBA" id="ARBA00023136"/>
    </source>
</evidence>
<evidence type="ECO:0000256" key="2">
    <source>
        <dbReference type="ARBA" id="ARBA00022475"/>
    </source>
</evidence>
<evidence type="ECO:0000256" key="3">
    <source>
        <dbReference type="ARBA" id="ARBA00022692"/>
    </source>
</evidence>
<dbReference type="InterPro" id="IPR051258">
    <property type="entry name" value="Diverse_Substrate_Transporter"/>
</dbReference>